<organism evidence="1 2">
    <name type="scientific">Caldicellulosiruptor naganoensis</name>
    <dbReference type="NCBI Taxonomy" id="29324"/>
    <lineage>
        <taxon>Bacteria</taxon>
        <taxon>Bacillati</taxon>
        <taxon>Bacillota</taxon>
        <taxon>Bacillota incertae sedis</taxon>
        <taxon>Caldicellulosiruptorales</taxon>
        <taxon>Caldicellulosiruptoraceae</taxon>
        <taxon>Caldicellulosiruptor</taxon>
    </lineage>
</organism>
<name>A0ABY7BJD7_9FIRM</name>
<evidence type="ECO:0000313" key="2">
    <source>
        <dbReference type="Proteomes" id="UP001164745"/>
    </source>
</evidence>
<keyword evidence="2" id="KW-1185">Reference proteome</keyword>
<dbReference type="InterPro" id="IPR028082">
    <property type="entry name" value="Peripla_BP_I"/>
</dbReference>
<gene>
    <name evidence="1" type="ORF">OTJ99_002324</name>
</gene>
<proteinExistence type="predicted"/>
<dbReference type="Gene3D" id="3.40.50.2300">
    <property type="match status" value="1"/>
</dbReference>
<dbReference type="PANTHER" id="PTHR47628">
    <property type="match status" value="1"/>
</dbReference>
<protein>
    <submittedName>
        <fullName evidence="1">Transporter substrate-binding protein</fullName>
    </submittedName>
</protein>
<dbReference type="Pfam" id="PF13433">
    <property type="entry name" value="Peripla_BP_5"/>
    <property type="match status" value="1"/>
</dbReference>
<accession>A0ABY7BJD7</accession>
<sequence length="113" mass="12256">MRKSNKMLVKMLSLLLVIVMVVSVLYGCKKSSSSSESKKEKSEETIKVGILHSLSGTMSISEVSLKDAELMAIEEINNNGGVLGKKLEPIVEDGASDWPTFAEKAKKLLTLSV</sequence>
<dbReference type="SUPFAM" id="SSF53822">
    <property type="entry name" value="Periplasmic binding protein-like I"/>
    <property type="match status" value="1"/>
</dbReference>
<dbReference type="PROSITE" id="PS51257">
    <property type="entry name" value="PROKAR_LIPOPROTEIN"/>
    <property type="match status" value="1"/>
</dbReference>
<evidence type="ECO:0000313" key="1">
    <source>
        <dbReference type="EMBL" id="WAM31449.1"/>
    </source>
</evidence>
<reference evidence="1" key="1">
    <citation type="submission" date="2022-12" db="EMBL/GenBank/DDBJ databases">
        <authorList>
            <person name="Bing R.G."/>
            <person name="Willard D.J."/>
            <person name="Manesh M.J.H."/>
            <person name="Laemthong T."/>
            <person name="Crosby J.R."/>
            <person name="Kelly R.M."/>
        </authorList>
    </citation>
    <scope>NUCLEOTIDE SEQUENCE</scope>
    <source>
        <strain evidence="1">DSM 8991</strain>
    </source>
</reference>
<dbReference type="EMBL" id="CP113864">
    <property type="protein sequence ID" value="WAM31449.1"/>
    <property type="molecule type" value="Genomic_DNA"/>
</dbReference>
<dbReference type="Proteomes" id="UP001164745">
    <property type="component" value="Chromosome"/>
</dbReference>
<dbReference type="PANTHER" id="PTHR47628:SF1">
    <property type="entry name" value="ALIPHATIC AMIDASE EXPRESSION-REGULATING PROTEIN"/>
    <property type="match status" value="1"/>
</dbReference>